<dbReference type="PROSITE" id="PS50089">
    <property type="entry name" value="ZF_RING_2"/>
    <property type="match status" value="1"/>
</dbReference>
<dbReference type="SMART" id="SM00184">
    <property type="entry name" value="RING"/>
    <property type="match status" value="1"/>
</dbReference>
<evidence type="ECO:0000256" key="4">
    <source>
        <dbReference type="PROSITE-ProRule" id="PRU00175"/>
    </source>
</evidence>
<dbReference type="Gene3D" id="3.30.40.10">
    <property type="entry name" value="Zinc/RING finger domain, C3HC4 (zinc finger)"/>
    <property type="match status" value="1"/>
</dbReference>
<dbReference type="Proteomes" id="UP000261520">
    <property type="component" value="Unplaced"/>
</dbReference>
<dbReference type="PANTHER" id="PTHR25465:SF32">
    <property type="entry name" value="BLOODTHIRSTY-RELATED GENE FAMILY, MEMBER 16 ISOFORM X1-RELATED"/>
    <property type="match status" value="1"/>
</dbReference>
<evidence type="ECO:0000256" key="1">
    <source>
        <dbReference type="ARBA" id="ARBA00022723"/>
    </source>
</evidence>
<dbReference type="InterPro" id="IPR027370">
    <property type="entry name" value="Znf-RING_euk"/>
</dbReference>
<feature type="domain" description="RING-type" evidence="5">
    <location>
        <begin position="12"/>
        <end position="52"/>
    </location>
</feature>
<dbReference type="STRING" id="409849.ENSPMGP00000027705"/>
<reference evidence="6" key="2">
    <citation type="submission" date="2025-09" db="UniProtKB">
        <authorList>
            <consortium name="Ensembl"/>
        </authorList>
    </citation>
    <scope>IDENTIFICATION</scope>
</reference>
<name>A0A3B4BFT3_9GOBI</name>
<dbReference type="Pfam" id="PF13445">
    <property type="entry name" value="zf-RING_UBOX"/>
    <property type="match status" value="1"/>
</dbReference>
<dbReference type="PANTHER" id="PTHR25465">
    <property type="entry name" value="B-BOX DOMAIN CONTAINING"/>
    <property type="match status" value="1"/>
</dbReference>
<accession>A0A3B4BFT3</accession>
<dbReference type="AlphaFoldDB" id="A0A3B4BFT3"/>
<dbReference type="InterPro" id="IPR001841">
    <property type="entry name" value="Znf_RING"/>
</dbReference>
<evidence type="ECO:0000256" key="3">
    <source>
        <dbReference type="ARBA" id="ARBA00022833"/>
    </source>
</evidence>
<dbReference type="GO" id="GO:0008270">
    <property type="term" value="F:zinc ion binding"/>
    <property type="evidence" value="ECO:0007669"/>
    <property type="project" value="UniProtKB-KW"/>
</dbReference>
<sequence>MELESWLNGLQCFICLEVFTDPVTTPCGHTFCRVCINQHWNNNRPYTCPLCKHKFSSRPDLQINPALAMIVNELKNGAKMRDTQSCSLHCLKVKQGHCTFSVSLRTLQWS</sequence>
<protein>
    <recommendedName>
        <fullName evidence="5">RING-type domain-containing protein</fullName>
    </recommendedName>
</protein>
<reference evidence="6" key="1">
    <citation type="submission" date="2025-08" db="UniProtKB">
        <authorList>
            <consortium name="Ensembl"/>
        </authorList>
    </citation>
    <scope>IDENTIFICATION</scope>
</reference>
<evidence type="ECO:0000313" key="6">
    <source>
        <dbReference type="Ensembl" id="ENSPMGP00000027705.1"/>
    </source>
</evidence>
<proteinExistence type="predicted"/>
<keyword evidence="7" id="KW-1185">Reference proteome</keyword>
<dbReference type="PROSITE" id="PS00518">
    <property type="entry name" value="ZF_RING_1"/>
    <property type="match status" value="1"/>
</dbReference>
<organism evidence="6 7">
    <name type="scientific">Periophthalmus magnuspinnatus</name>
    <dbReference type="NCBI Taxonomy" id="409849"/>
    <lineage>
        <taxon>Eukaryota</taxon>
        <taxon>Metazoa</taxon>
        <taxon>Chordata</taxon>
        <taxon>Craniata</taxon>
        <taxon>Vertebrata</taxon>
        <taxon>Euteleostomi</taxon>
        <taxon>Actinopterygii</taxon>
        <taxon>Neopterygii</taxon>
        <taxon>Teleostei</taxon>
        <taxon>Neoteleostei</taxon>
        <taxon>Acanthomorphata</taxon>
        <taxon>Gobiaria</taxon>
        <taxon>Gobiiformes</taxon>
        <taxon>Gobioidei</taxon>
        <taxon>Gobiidae</taxon>
        <taxon>Oxudercinae</taxon>
        <taxon>Periophthalmus</taxon>
    </lineage>
</organism>
<dbReference type="InterPro" id="IPR051051">
    <property type="entry name" value="E3_ubiq-ligase_TRIM/RNF"/>
</dbReference>
<dbReference type="Ensembl" id="ENSPMGT00000029513.1">
    <property type="protein sequence ID" value="ENSPMGP00000027705.1"/>
    <property type="gene ID" value="ENSPMGG00000022355.1"/>
</dbReference>
<keyword evidence="1" id="KW-0479">Metal-binding</keyword>
<dbReference type="InterPro" id="IPR017907">
    <property type="entry name" value="Znf_RING_CS"/>
</dbReference>
<dbReference type="InterPro" id="IPR013083">
    <property type="entry name" value="Znf_RING/FYVE/PHD"/>
</dbReference>
<keyword evidence="3" id="KW-0862">Zinc</keyword>
<dbReference type="SUPFAM" id="SSF57850">
    <property type="entry name" value="RING/U-box"/>
    <property type="match status" value="1"/>
</dbReference>
<evidence type="ECO:0000259" key="5">
    <source>
        <dbReference type="PROSITE" id="PS50089"/>
    </source>
</evidence>
<evidence type="ECO:0000313" key="7">
    <source>
        <dbReference type="Proteomes" id="UP000261520"/>
    </source>
</evidence>
<evidence type="ECO:0000256" key="2">
    <source>
        <dbReference type="ARBA" id="ARBA00022771"/>
    </source>
</evidence>
<keyword evidence="2 4" id="KW-0863">Zinc-finger</keyword>